<evidence type="ECO:0000256" key="1">
    <source>
        <dbReference type="ARBA" id="ARBA00004141"/>
    </source>
</evidence>
<dbReference type="EMBL" id="QSWD01000006">
    <property type="protein sequence ID" value="RGP01740.1"/>
    <property type="molecule type" value="Genomic_DNA"/>
</dbReference>
<proteinExistence type="predicted"/>
<dbReference type="AlphaFoldDB" id="A0A3E5HJ55"/>
<evidence type="ECO:0000256" key="5">
    <source>
        <dbReference type="SAM" id="Phobius"/>
    </source>
</evidence>
<feature type="transmembrane region" description="Helical" evidence="5">
    <location>
        <begin position="248"/>
        <end position="267"/>
    </location>
</feature>
<organism evidence="7 8">
    <name type="scientific">Bifidobacterium pseudocatenulatum</name>
    <dbReference type="NCBI Taxonomy" id="28026"/>
    <lineage>
        <taxon>Bacteria</taxon>
        <taxon>Bacillati</taxon>
        <taxon>Actinomycetota</taxon>
        <taxon>Actinomycetes</taxon>
        <taxon>Bifidobacteriales</taxon>
        <taxon>Bifidobacteriaceae</taxon>
        <taxon>Bifidobacterium</taxon>
    </lineage>
</organism>
<dbReference type="PANTHER" id="PTHR37422">
    <property type="entry name" value="TEICHURONIC ACID BIOSYNTHESIS PROTEIN TUAE"/>
    <property type="match status" value="1"/>
</dbReference>
<dbReference type="GO" id="GO:0016020">
    <property type="term" value="C:membrane"/>
    <property type="evidence" value="ECO:0007669"/>
    <property type="project" value="UniProtKB-SubCell"/>
</dbReference>
<feature type="transmembrane region" description="Helical" evidence="5">
    <location>
        <begin position="199"/>
        <end position="217"/>
    </location>
</feature>
<sequence>MISKSLSFGASTSVVRSEHNLDYVVNTPIQSDVFIYMMSFFVVFADFSDFFPAYSFVRYFLLLCVGIFLCMKFFAAEMSHYDLFSLIFILFCCVIILSSFFARNDYESRNPLLASIVFLGGLVEFLFLAKYAKNRGRIDVLLSVIFWLAVGTLFINDIFLLSVGGNQALVGDKFHVAYFHIFVIALTLLRIMRRQKMKSIGFQVLLFCLVVLSIVIGVKVNCMTGLVGVCLMLVWLAICKISSSFVRCPLTVVVAVLLSFLFTYVAVPIMNNAVVKRVIEGSLSHDTTLTGRTFIFKVTDRMLAGRPFLGYGYGVSYEVLSKSMFIPDTQNGLAEWLIAGGWCAGALIIAAIGLAFKNSLRETMNVKYLDAIRVFIYAYICMGTVEITYNADFFAMIILLNTLSGTVYRDSLRRV</sequence>
<dbReference type="GO" id="GO:0016874">
    <property type="term" value="F:ligase activity"/>
    <property type="evidence" value="ECO:0007669"/>
    <property type="project" value="UniProtKB-KW"/>
</dbReference>
<feature type="transmembrane region" description="Helical" evidence="5">
    <location>
        <begin position="175"/>
        <end position="192"/>
    </location>
</feature>
<feature type="domain" description="O-antigen ligase-related" evidence="6">
    <location>
        <begin position="224"/>
        <end position="348"/>
    </location>
</feature>
<dbReference type="Proteomes" id="UP000261031">
    <property type="component" value="Unassembled WGS sequence"/>
</dbReference>
<dbReference type="InterPro" id="IPR007016">
    <property type="entry name" value="O-antigen_ligase-rel_domated"/>
</dbReference>
<keyword evidence="7" id="KW-0436">Ligase</keyword>
<evidence type="ECO:0000256" key="2">
    <source>
        <dbReference type="ARBA" id="ARBA00022692"/>
    </source>
</evidence>
<dbReference type="Pfam" id="PF04932">
    <property type="entry name" value="Wzy_C"/>
    <property type="match status" value="1"/>
</dbReference>
<feature type="transmembrane region" description="Helical" evidence="5">
    <location>
        <begin position="57"/>
        <end position="76"/>
    </location>
</feature>
<feature type="transmembrane region" description="Helical" evidence="5">
    <location>
        <begin position="83"/>
        <end position="102"/>
    </location>
</feature>
<dbReference type="InterPro" id="IPR051533">
    <property type="entry name" value="WaaL-like"/>
</dbReference>
<dbReference type="RefSeq" id="WP_117612345.1">
    <property type="nucleotide sequence ID" value="NZ_JAQEVG010000007.1"/>
</dbReference>
<feature type="transmembrane region" description="Helical" evidence="5">
    <location>
        <begin position="140"/>
        <end position="163"/>
    </location>
</feature>
<gene>
    <name evidence="7" type="ORF">DXA79_08675</name>
</gene>
<keyword evidence="4 5" id="KW-0472">Membrane</keyword>
<comment type="subcellular location">
    <subcellularLocation>
        <location evidence="1">Membrane</location>
        <topology evidence="1">Multi-pass membrane protein</topology>
    </subcellularLocation>
</comment>
<evidence type="ECO:0000313" key="8">
    <source>
        <dbReference type="Proteomes" id="UP000261031"/>
    </source>
</evidence>
<keyword evidence="2 5" id="KW-0812">Transmembrane</keyword>
<feature type="transmembrane region" description="Helical" evidence="5">
    <location>
        <begin position="223"/>
        <end position="241"/>
    </location>
</feature>
<comment type="caution">
    <text evidence="7">The sequence shown here is derived from an EMBL/GenBank/DDBJ whole genome shotgun (WGS) entry which is preliminary data.</text>
</comment>
<evidence type="ECO:0000313" key="7">
    <source>
        <dbReference type="EMBL" id="RGP01740.1"/>
    </source>
</evidence>
<name>A0A3E5HJ55_BIFPS</name>
<evidence type="ECO:0000256" key="3">
    <source>
        <dbReference type="ARBA" id="ARBA00022989"/>
    </source>
</evidence>
<protein>
    <submittedName>
        <fullName evidence="7">O-antigen ligase domain-containing protein</fullName>
    </submittedName>
</protein>
<keyword evidence="3 5" id="KW-1133">Transmembrane helix</keyword>
<feature type="transmembrane region" description="Helical" evidence="5">
    <location>
        <begin position="108"/>
        <end position="128"/>
    </location>
</feature>
<reference evidence="7 8" key="1">
    <citation type="submission" date="2018-08" db="EMBL/GenBank/DDBJ databases">
        <title>A genome reference for cultivated species of the human gut microbiota.</title>
        <authorList>
            <person name="Zou Y."/>
            <person name="Xue W."/>
            <person name="Luo G."/>
        </authorList>
    </citation>
    <scope>NUCLEOTIDE SEQUENCE [LARGE SCALE GENOMIC DNA]</scope>
    <source>
        <strain evidence="7 8">OF05-12</strain>
    </source>
</reference>
<evidence type="ECO:0000259" key="6">
    <source>
        <dbReference type="Pfam" id="PF04932"/>
    </source>
</evidence>
<evidence type="ECO:0000256" key="4">
    <source>
        <dbReference type="ARBA" id="ARBA00023136"/>
    </source>
</evidence>
<dbReference type="PANTHER" id="PTHR37422:SF17">
    <property type="entry name" value="O-ANTIGEN LIGASE"/>
    <property type="match status" value="1"/>
</dbReference>
<feature type="transmembrane region" description="Helical" evidence="5">
    <location>
        <begin position="336"/>
        <end position="356"/>
    </location>
</feature>
<accession>A0A3E5HJ55</accession>